<organism evidence="1 2">
    <name type="scientific">Roridomyces roridus</name>
    <dbReference type="NCBI Taxonomy" id="1738132"/>
    <lineage>
        <taxon>Eukaryota</taxon>
        <taxon>Fungi</taxon>
        <taxon>Dikarya</taxon>
        <taxon>Basidiomycota</taxon>
        <taxon>Agaricomycotina</taxon>
        <taxon>Agaricomycetes</taxon>
        <taxon>Agaricomycetidae</taxon>
        <taxon>Agaricales</taxon>
        <taxon>Marasmiineae</taxon>
        <taxon>Mycenaceae</taxon>
        <taxon>Roridomyces</taxon>
    </lineage>
</organism>
<accession>A0AAD7B042</accession>
<proteinExistence type="predicted"/>
<comment type="caution">
    <text evidence="1">The sequence shown here is derived from an EMBL/GenBank/DDBJ whole genome shotgun (WGS) entry which is preliminary data.</text>
</comment>
<reference evidence="1" key="1">
    <citation type="submission" date="2023-03" db="EMBL/GenBank/DDBJ databases">
        <title>Massive genome expansion in bonnet fungi (Mycena s.s.) driven by repeated elements and novel gene families across ecological guilds.</title>
        <authorList>
            <consortium name="Lawrence Berkeley National Laboratory"/>
            <person name="Harder C.B."/>
            <person name="Miyauchi S."/>
            <person name="Viragh M."/>
            <person name="Kuo A."/>
            <person name="Thoen E."/>
            <person name="Andreopoulos B."/>
            <person name="Lu D."/>
            <person name="Skrede I."/>
            <person name="Drula E."/>
            <person name="Henrissat B."/>
            <person name="Morin E."/>
            <person name="Kohler A."/>
            <person name="Barry K."/>
            <person name="LaButti K."/>
            <person name="Morin E."/>
            <person name="Salamov A."/>
            <person name="Lipzen A."/>
            <person name="Mereny Z."/>
            <person name="Hegedus B."/>
            <person name="Baldrian P."/>
            <person name="Stursova M."/>
            <person name="Weitz H."/>
            <person name="Taylor A."/>
            <person name="Grigoriev I.V."/>
            <person name="Nagy L.G."/>
            <person name="Martin F."/>
            <person name="Kauserud H."/>
        </authorList>
    </citation>
    <scope>NUCLEOTIDE SEQUENCE</scope>
    <source>
        <strain evidence="1">9284</strain>
    </source>
</reference>
<name>A0AAD7B042_9AGAR</name>
<feature type="non-terminal residue" evidence="1">
    <location>
        <position position="1"/>
    </location>
</feature>
<dbReference type="EMBL" id="JARKIF010000061">
    <property type="protein sequence ID" value="KAJ7606247.1"/>
    <property type="molecule type" value="Genomic_DNA"/>
</dbReference>
<evidence type="ECO:0000313" key="1">
    <source>
        <dbReference type="EMBL" id="KAJ7606247.1"/>
    </source>
</evidence>
<evidence type="ECO:0000313" key="2">
    <source>
        <dbReference type="Proteomes" id="UP001221142"/>
    </source>
</evidence>
<feature type="non-terminal residue" evidence="1">
    <location>
        <position position="123"/>
    </location>
</feature>
<dbReference type="Proteomes" id="UP001221142">
    <property type="component" value="Unassembled WGS sequence"/>
</dbReference>
<keyword evidence="2" id="KW-1185">Reference proteome</keyword>
<dbReference type="AlphaFoldDB" id="A0AAD7B042"/>
<sequence>FQVDIEFRDSWKIVKRWVTDETLAPVSTWFSQERYLCLNGCIDYSNPLYDEPCTAETWREIHDTLPDPEESYPCCYLGLHVWLDKGLVSTKVKMHPILIRGCWIHSTTRNGSGNGGLTLVGFV</sequence>
<gene>
    <name evidence="1" type="ORF">FB45DRAFT_669755</name>
</gene>
<protein>
    <submittedName>
        <fullName evidence="1">Uncharacterized protein</fullName>
    </submittedName>
</protein>